<evidence type="ECO:0000256" key="1">
    <source>
        <dbReference type="ARBA" id="ARBA00004711"/>
    </source>
</evidence>
<reference evidence="13" key="1">
    <citation type="journal article" date="2020" name="mSystems">
        <title>Genome- and Community-Level Interaction Insights into Carbon Utilization and Element Cycling Functions of Hydrothermarchaeota in Hydrothermal Sediment.</title>
        <authorList>
            <person name="Zhou Z."/>
            <person name="Liu Y."/>
            <person name="Xu W."/>
            <person name="Pan J."/>
            <person name="Luo Z.H."/>
            <person name="Li M."/>
        </authorList>
    </citation>
    <scope>NUCLEOTIDE SEQUENCE [LARGE SCALE GENOMIC DNA]</scope>
    <source>
        <strain evidence="13">HyVt-458</strain>
    </source>
</reference>
<dbReference type="PROSITE" id="PS00150">
    <property type="entry name" value="ACYLPHOSPHATASE_1"/>
    <property type="match status" value="1"/>
</dbReference>
<dbReference type="InterPro" id="IPR017968">
    <property type="entry name" value="Acylphosphatase_CS"/>
</dbReference>
<evidence type="ECO:0000259" key="11">
    <source>
        <dbReference type="PROSITE" id="PS51160"/>
    </source>
</evidence>
<dbReference type="PANTHER" id="PTHR42959:SF1">
    <property type="entry name" value="CARBAMOYLTRANSFERASE HYPF"/>
    <property type="match status" value="1"/>
</dbReference>
<keyword evidence="5" id="KW-0863">Zinc-finger</keyword>
<keyword evidence="10" id="KW-0378">Hydrolase</keyword>
<dbReference type="GO" id="GO:0016743">
    <property type="term" value="F:carboxyl- or carbamoyltransferase activity"/>
    <property type="evidence" value="ECO:0007669"/>
    <property type="project" value="UniProtKB-UniRule"/>
</dbReference>
<dbReference type="EC" id="6.2.-.-" evidence="9"/>
<dbReference type="GO" id="GO:0003998">
    <property type="term" value="F:acylphosphatase activity"/>
    <property type="evidence" value="ECO:0007669"/>
    <property type="project" value="UniProtKB-EC"/>
</dbReference>
<feature type="domain" description="Acylphosphatase-like" evidence="11">
    <location>
        <begin position="3"/>
        <end position="91"/>
    </location>
</feature>
<dbReference type="InterPro" id="IPR011125">
    <property type="entry name" value="Znf_HypF"/>
</dbReference>
<gene>
    <name evidence="13" type="primary">hypF</name>
    <name evidence="13" type="ORF">ENJ12_02100</name>
</gene>
<dbReference type="SUPFAM" id="SSF55821">
    <property type="entry name" value="YrdC/RibB"/>
    <property type="match status" value="1"/>
</dbReference>
<dbReference type="GO" id="GO:0003725">
    <property type="term" value="F:double-stranded RNA binding"/>
    <property type="evidence" value="ECO:0007669"/>
    <property type="project" value="InterPro"/>
</dbReference>
<evidence type="ECO:0000256" key="7">
    <source>
        <dbReference type="ARBA" id="ARBA00048220"/>
    </source>
</evidence>
<dbReference type="Pfam" id="PF17788">
    <property type="entry name" value="HypF_C"/>
    <property type="match status" value="1"/>
</dbReference>
<dbReference type="GO" id="GO:0016874">
    <property type="term" value="F:ligase activity"/>
    <property type="evidence" value="ECO:0007669"/>
    <property type="project" value="UniProtKB-UniRule"/>
</dbReference>
<dbReference type="PROSITE" id="PS51163">
    <property type="entry name" value="YRDC"/>
    <property type="match status" value="1"/>
</dbReference>
<dbReference type="FunFam" id="3.30.420.40:FF:000124">
    <property type="entry name" value="Carbamoyltransferase HypF"/>
    <property type="match status" value="1"/>
</dbReference>
<accession>A0A831RWX1</accession>
<dbReference type="InterPro" id="IPR041440">
    <property type="entry name" value="HypF_C"/>
</dbReference>
<evidence type="ECO:0000256" key="9">
    <source>
        <dbReference type="PIRNR" id="PIRNR006256"/>
    </source>
</evidence>
<name>A0A831RWX1_9GAMM</name>
<evidence type="ECO:0000256" key="4">
    <source>
        <dbReference type="ARBA" id="ARBA00022723"/>
    </source>
</evidence>
<dbReference type="Proteomes" id="UP000886339">
    <property type="component" value="Unassembled WGS sequence"/>
</dbReference>
<evidence type="ECO:0000313" key="13">
    <source>
        <dbReference type="EMBL" id="HEC05618.1"/>
    </source>
</evidence>
<dbReference type="SUPFAM" id="SSF54975">
    <property type="entry name" value="Acylphosphatase/BLUF domain-like"/>
    <property type="match status" value="1"/>
</dbReference>
<keyword evidence="6" id="KW-0862">Zinc</keyword>
<comment type="pathway">
    <text evidence="1 9">Protein modification; [NiFe] hydrogenase maturation.</text>
</comment>
<dbReference type="Pfam" id="PF22521">
    <property type="entry name" value="HypF_C_2"/>
    <property type="match status" value="1"/>
</dbReference>
<comment type="function">
    <text evidence="9">Involved in the maturation of [NiFe] hydrogenases. Along with HypE, it catalyzes the synthesis of the CN ligands of the active site iron of [NiFe]-hydrogenases. HypF functions as a carbamoyl transferase using carbamoylphosphate as a substrate and transferring the carboxamido moiety in an ATP-dependent reaction to the thiolate of the C-terminal cysteine of HypE yielding a protein-S-carboxamide.</text>
</comment>
<keyword evidence="3" id="KW-0436">Ligase</keyword>
<dbReference type="InterPro" id="IPR036046">
    <property type="entry name" value="Acylphosphatase-like_dom_sf"/>
</dbReference>
<dbReference type="InterPro" id="IPR004421">
    <property type="entry name" value="Carbamoyltransferase_HypF"/>
</dbReference>
<dbReference type="GO" id="GO:0008270">
    <property type="term" value="F:zinc ion binding"/>
    <property type="evidence" value="ECO:0007669"/>
    <property type="project" value="UniProtKB-KW"/>
</dbReference>
<keyword evidence="4" id="KW-0479">Metal-binding</keyword>
<dbReference type="Gene3D" id="3.30.420.40">
    <property type="match status" value="1"/>
</dbReference>
<comment type="caution">
    <text evidence="13">The sequence shown here is derived from an EMBL/GenBank/DDBJ whole genome shotgun (WGS) entry which is preliminary data.</text>
</comment>
<dbReference type="InterPro" id="IPR051060">
    <property type="entry name" value="Carbamoyltrans_HypF-like"/>
</dbReference>
<evidence type="ECO:0000256" key="8">
    <source>
        <dbReference type="ARBA" id="ARBA00072168"/>
    </source>
</evidence>
<dbReference type="AlphaFoldDB" id="A0A831RWX1"/>
<feature type="active site" evidence="10">
    <location>
        <position position="18"/>
    </location>
</feature>
<dbReference type="Gene3D" id="3.30.420.360">
    <property type="match status" value="1"/>
</dbReference>
<dbReference type="InterPro" id="IPR055128">
    <property type="entry name" value="HypF_C_2"/>
</dbReference>
<evidence type="ECO:0000256" key="5">
    <source>
        <dbReference type="ARBA" id="ARBA00022771"/>
    </source>
</evidence>
<dbReference type="Pfam" id="PF01300">
    <property type="entry name" value="Sua5_yciO_yrdC"/>
    <property type="match status" value="1"/>
</dbReference>
<comment type="similarity">
    <text evidence="2 9">Belongs to the carbamoyltransferase HypF family.</text>
</comment>
<evidence type="ECO:0000256" key="3">
    <source>
        <dbReference type="ARBA" id="ARBA00022598"/>
    </source>
</evidence>
<dbReference type="InterPro" id="IPR017945">
    <property type="entry name" value="DHBP_synth_RibB-like_a/b_dom"/>
</dbReference>
<comment type="catalytic activity">
    <reaction evidence="10">
        <text>an acyl phosphate + H2O = a carboxylate + phosphate + H(+)</text>
        <dbReference type="Rhea" id="RHEA:14965"/>
        <dbReference type="ChEBI" id="CHEBI:15377"/>
        <dbReference type="ChEBI" id="CHEBI:15378"/>
        <dbReference type="ChEBI" id="CHEBI:29067"/>
        <dbReference type="ChEBI" id="CHEBI:43474"/>
        <dbReference type="ChEBI" id="CHEBI:59918"/>
        <dbReference type="EC" id="3.6.1.7"/>
    </reaction>
</comment>
<evidence type="ECO:0000259" key="12">
    <source>
        <dbReference type="PROSITE" id="PS51163"/>
    </source>
</evidence>
<feature type="active site" evidence="10">
    <location>
        <position position="36"/>
    </location>
</feature>
<proteinExistence type="inferred from homology"/>
<dbReference type="Pfam" id="PF07503">
    <property type="entry name" value="zf-HYPF"/>
    <property type="match status" value="2"/>
</dbReference>
<dbReference type="Gene3D" id="3.30.110.120">
    <property type="match status" value="1"/>
</dbReference>
<protein>
    <recommendedName>
        <fullName evidence="8 9">Carbamoyltransferase HypF</fullName>
        <ecNumber evidence="9">6.2.-.-</ecNumber>
    </recommendedName>
</protein>
<dbReference type="GO" id="GO:0051604">
    <property type="term" value="P:protein maturation"/>
    <property type="evidence" value="ECO:0007669"/>
    <property type="project" value="TreeGrafter"/>
</dbReference>
<dbReference type="Gene3D" id="3.90.870.50">
    <property type="match status" value="1"/>
</dbReference>
<dbReference type="InterPro" id="IPR006070">
    <property type="entry name" value="Sua5-like_dom"/>
</dbReference>
<organism evidence="13">
    <name type="scientific">Thiolapillus brandeum</name>
    <dbReference type="NCBI Taxonomy" id="1076588"/>
    <lineage>
        <taxon>Bacteria</taxon>
        <taxon>Pseudomonadati</taxon>
        <taxon>Pseudomonadota</taxon>
        <taxon>Gammaproteobacteria</taxon>
        <taxon>Chromatiales</taxon>
        <taxon>Sedimenticolaceae</taxon>
        <taxon>Thiolapillus</taxon>
    </lineage>
</organism>
<dbReference type="PANTHER" id="PTHR42959">
    <property type="entry name" value="CARBAMOYLTRANSFERASE"/>
    <property type="match status" value="1"/>
</dbReference>
<dbReference type="InterPro" id="IPR001792">
    <property type="entry name" value="Acylphosphatase-like_dom"/>
</dbReference>
<dbReference type="Pfam" id="PF00708">
    <property type="entry name" value="Acylphosphatase"/>
    <property type="match status" value="1"/>
</dbReference>
<dbReference type="PIRSF" id="PIRSF006256">
    <property type="entry name" value="CMPcnvr_hdrg_mat"/>
    <property type="match status" value="1"/>
</dbReference>
<dbReference type="PROSITE" id="PS51160">
    <property type="entry name" value="ACYLPHOSPHATASE_3"/>
    <property type="match status" value="1"/>
</dbReference>
<evidence type="ECO:0000256" key="10">
    <source>
        <dbReference type="PROSITE-ProRule" id="PRU00520"/>
    </source>
</evidence>
<evidence type="ECO:0000256" key="2">
    <source>
        <dbReference type="ARBA" id="ARBA00008097"/>
    </source>
</evidence>
<dbReference type="UniPathway" id="UPA00335"/>
<evidence type="ECO:0000256" key="6">
    <source>
        <dbReference type="ARBA" id="ARBA00022833"/>
    </source>
</evidence>
<dbReference type="NCBIfam" id="TIGR00143">
    <property type="entry name" value="hypF"/>
    <property type="match status" value="1"/>
</dbReference>
<comment type="catalytic activity">
    <reaction evidence="7 9">
        <text>C-terminal L-cysteinyl-[HypE protein] + carbamoyl phosphate + ATP + H2O = C-terminal S-carboxamide-L-cysteinyl-[HypE protein] + AMP + phosphate + diphosphate + H(+)</text>
        <dbReference type="Rhea" id="RHEA:55636"/>
        <dbReference type="Rhea" id="RHEA-COMP:14247"/>
        <dbReference type="Rhea" id="RHEA-COMP:14392"/>
        <dbReference type="ChEBI" id="CHEBI:15377"/>
        <dbReference type="ChEBI" id="CHEBI:15378"/>
        <dbReference type="ChEBI" id="CHEBI:30616"/>
        <dbReference type="ChEBI" id="CHEBI:33019"/>
        <dbReference type="ChEBI" id="CHEBI:43474"/>
        <dbReference type="ChEBI" id="CHEBI:58228"/>
        <dbReference type="ChEBI" id="CHEBI:76913"/>
        <dbReference type="ChEBI" id="CHEBI:139126"/>
        <dbReference type="ChEBI" id="CHEBI:456215"/>
    </reaction>
</comment>
<dbReference type="EMBL" id="DRLF01000086">
    <property type="protein sequence ID" value="HEC05618.1"/>
    <property type="molecule type" value="Genomic_DNA"/>
</dbReference>
<sequence length="779" mass="85413">MAAWYIRVTGTVQGVGFRPTVWRIARACGIRGRVWNDAAGVVIHAWGRKDSLAEFLQRLRLDAPPLSHIEEIITTETASAETAPADFQIVQSAQGQVHTDVAADAATCPDCLADIQDPANRRYRYPFTNCTHCGPRLSIIRAVPYDRANTSMAAFTLCPRCQVEYEDPSDRRFHAQPNACPDCGPRLWLEDGQGNELPPDAGRDVIETTARLLREGQIVAIKGIGGIHLACDAGNDAAVRRLRRRKQRYAKALALMAADIAMIERYARVSPAEAALLLDRAAPIVVLQAAGKHLAADIAPGQINLGFMLPYTPLHHLLMQALDAPIVLTSGNRSEEPQVIRNADARTRLADIADCFLLHDRDIVNRLDDSVVRVADGQARLLRRARGYAPQPLRLPGGFDDRISLLAMGGELKNSFCLVKEGRAIVSQHMGNLREAATFADYRQALQLYQALYDVSPAIIAIDAHPDYLCSQLGKRLADENNLELVCVQHHHAHIASCMAEHGRELTSPRVLGIALDGLGYGENGELWGGEFLLADYFGCRRVARFQPVPLLGGNKAARQPWRNTLAHLLSLPDAQQLFECYAHLPIIEYLKSKPLSVLQTLFDKGLNSPPASSAGRLFDAVAAALGICREEVYFEGQAALELEALAVGEMQQQKRHAYDCSITDDTLVWAPLWYSLMEDLQEGVDAAVISARFHHGLAKAVSAMAVQLCEAWQTDTVVLGGGVFQNRLLLEQTSLLLRERQLEVLSPRQFPANDGGLSLGQAVIAMASRRSGAQHAPE</sequence>
<feature type="domain" description="YrdC-like" evidence="12">
    <location>
        <begin position="203"/>
        <end position="387"/>
    </location>
</feature>